<proteinExistence type="inferred from homology"/>
<evidence type="ECO:0000256" key="1">
    <source>
        <dbReference type="ARBA" id="ARBA00004613"/>
    </source>
</evidence>
<evidence type="ECO:0000313" key="9">
    <source>
        <dbReference type="EMBL" id="CAI5781069.1"/>
    </source>
</evidence>
<reference evidence="9" key="1">
    <citation type="submission" date="2022-12" db="EMBL/GenBank/DDBJ databases">
        <authorList>
            <person name="Alioto T."/>
            <person name="Alioto T."/>
            <person name="Gomez Garrido J."/>
        </authorList>
    </citation>
    <scope>NUCLEOTIDE SEQUENCE</scope>
</reference>
<dbReference type="InterPro" id="IPR016054">
    <property type="entry name" value="LY6_UPA_recep-like"/>
</dbReference>
<feature type="domain" description="UPAR/Ly6" evidence="7">
    <location>
        <begin position="135"/>
        <end position="194"/>
    </location>
</feature>
<dbReference type="InterPro" id="IPR050918">
    <property type="entry name" value="CNF-like_PLA2_Inhibitor"/>
</dbReference>
<keyword evidence="5" id="KW-1015">Disulfide bond</keyword>
<keyword evidence="6" id="KW-0732">Signal</keyword>
<keyword evidence="10" id="KW-1185">Reference proteome</keyword>
<keyword evidence="4" id="KW-0593">Phospholipase A2 inhibitor</keyword>
<dbReference type="Proteomes" id="UP001178461">
    <property type="component" value="Chromosome 8"/>
</dbReference>
<dbReference type="EMBL" id="OX395133">
    <property type="protein sequence ID" value="CAI5781069.1"/>
    <property type="molecule type" value="Genomic_DNA"/>
</dbReference>
<evidence type="ECO:0000256" key="4">
    <source>
        <dbReference type="ARBA" id="ARBA00023005"/>
    </source>
</evidence>
<dbReference type="Pfam" id="PF02988">
    <property type="entry name" value="PLA2_inh"/>
    <property type="match status" value="1"/>
</dbReference>
<dbReference type="AlphaFoldDB" id="A0AA35KNW5"/>
<gene>
    <name evidence="9" type="ORF">PODLI_1B027468</name>
</gene>
<evidence type="ECO:0000256" key="2">
    <source>
        <dbReference type="ARBA" id="ARBA00006570"/>
    </source>
</evidence>
<dbReference type="InterPro" id="IPR004126">
    <property type="entry name" value="PLipase_A2_inh_N"/>
</dbReference>
<evidence type="ECO:0000259" key="8">
    <source>
        <dbReference type="Pfam" id="PF02988"/>
    </source>
</evidence>
<feature type="signal peptide" evidence="6">
    <location>
        <begin position="1"/>
        <end position="39"/>
    </location>
</feature>
<evidence type="ECO:0000256" key="3">
    <source>
        <dbReference type="ARBA" id="ARBA00022525"/>
    </source>
</evidence>
<dbReference type="GO" id="GO:0019834">
    <property type="term" value="F:phospholipase A2 inhibitor activity"/>
    <property type="evidence" value="ECO:0007669"/>
    <property type="project" value="UniProtKB-KW"/>
</dbReference>
<feature type="domain" description="Phospholipase A2 inhibitor N-terminal" evidence="8">
    <location>
        <begin position="42"/>
        <end position="121"/>
    </location>
</feature>
<evidence type="ECO:0000313" key="10">
    <source>
        <dbReference type="Proteomes" id="UP001178461"/>
    </source>
</evidence>
<dbReference type="PANTHER" id="PTHR20914:SF25">
    <property type="entry name" value="PHOSPHOLIPASE A2 INHIBITOR AND LY6_PLAUR DOMAIN-CONTAINING PROTEIN"/>
    <property type="match status" value="1"/>
</dbReference>
<name>A0AA35KNW5_9SAUR</name>
<dbReference type="CDD" id="cd23572">
    <property type="entry name" value="TFP_LU_ECD_PINLYP_rpt2"/>
    <property type="match status" value="1"/>
</dbReference>
<dbReference type="InterPro" id="IPR045860">
    <property type="entry name" value="Snake_toxin-like_sf"/>
</dbReference>
<feature type="chain" id="PRO_5041300627" evidence="6">
    <location>
        <begin position="40"/>
        <end position="224"/>
    </location>
</feature>
<sequence>MTQGALRGNSSADILHPITMKTLVNLGLLLASLLGKGSCLICETCISPGEGCIGLAHPCRMNEDTCLTIVGMNSLGGDDTTETLKTCIAAEDCYSGSISVTTNAGLHLQSISSCCQDDLCNRWELTLPPTNLTSNGLQCPACSVFGSSHCKATEMLNCTGTDNRCIMVSGTLNAGGLPSTFTARGCSTETACSLPLGTALYSAGVIFNLDKVSCSPAPKATESH</sequence>
<dbReference type="Pfam" id="PF00021">
    <property type="entry name" value="UPAR_LY6"/>
    <property type="match status" value="1"/>
</dbReference>
<evidence type="ECO:0000256" key="5">
    <source>
        <dbReference type="ARBA" id="ARBA00023157"/>
    </source>
</evidence>
<keyword evidence="3" id="KW-0964">Secreted</keyword>
<comment type="subcellular location">
    <subcellularLocation>
        <location evidence="1">Secreted</location>
    </subcellularLocation>
</comment>
<comment type="similarity">
    <text evidence="2">Belongs to the CNF-like-inhibitor family.</text>
</comment>
<accession>A0AA35KNW5</accession>
<protein>
    <submittedName>
        <fullName evidence="9">A2 inhibitor and Ly6 PLAUR domain-containing</fullName>
    </submittedName>
</protein>
<dbReference type="PANTHER" id="PTHR20914">
    <property type="entry name" value="LY6/PLAUR DOMAIN-CONTAINING PROTEIN 8"/>
    <property type="match status" value="1"/>
</dbReference>
<evidence type="ECO:0000256" key="6">
    <source>
        <dbReference type="SAM" id="SignalP"/>
    </source>
</evidence>
<dbReference type="Gene3D" id="2.10.60.10">
    <property type="entry name" value="CD59"/>
    <property type="match status" value="2"/>
</dbReference>
<dbReference type="GO" id="GO:0005576">
    <property type="term" value="C:extracellular region"/>
    <property type="evidence" value="ECO:0007669"/>
    <property type="project" value="UniProtKB-SubCell"/>
</dbReference>
<dbReference type="SUPFAM" id="SSF57302">
    <property type="entry name" value="Snake toxin-like"/>
    <property type="match status" value="2"/>
</dbReference>
<evidence type="ECO:0000259" key="7">
    <source>
        <dbReference type="Pfam" id="PF00021"/>
    </source>
</evidence>
<organism evidence="9 10">
    <name type="scientific">Podarcis lilfordi</name>
    <name type="common">Lilford's wall lizard</name>
    <dbReference type="NCBI Taxonomy" id="74358"/>
    <lineage>
        <taxon>Eukaryota</taxon>
        <taxon>Metazoa</taxon>
        <taxon>Chordata</taxon>
        <taxon>Craniata</taxon>
        <taxon>Vertebrata</taxon>
        <taxon>Euteleostomi</taxon>
        <taxon>Lepidosauria</taxon>
        <taxon>Squamata</taxon>
        <taxon>Bifurcata</taxon>
        <taxon>Unidentata</taxon>
        <taxon>Episquamata</taxon>
        <taxon>Laterata</taxon>
        <taxon>Lacertibaenia</taxon>
        <taxon>Lacertidae</taxon>
        <taxon>Podarcis</taxon>
    </lineage>
</organism>